<reference evidence="2 3" key="1">
    <citation type="journal article" date="2015" name="Sci. Rep.">
        <title>The power of single molecule real-time sequencing technology in the de novo assembly of a eukaryotic genome.</title>
        <authorList>
            <person name="Sakai H."/>
            <person name="Naito K."/>
            <person name="Ogiso-Tanaka E."/>
            <person name="Takahashi Y."/>
            <person name="Iseki K."/>
            <person name="Muto C."/>
            <person name="Satou K."/>
            <person name="Teruya K."/>
            <person name="Shiroma A."/>
            <person name="Shimoji M."/>
            <person name="Hirano T."/>
            <person name="Itoh T."/>
            <person name="Kaga A."/>
            <person name="Tomooka N."/>
        </authorList>
    </citation>
    <scope>NUCLEOTIDE SEQUENCE [LARGE SCALE GENOMIC DNA]</scope>
    <source>
        <strain evidence="3">cv. Shumari</strain>
    </source>
</reference>
<name>A0A0S3SRU6_PHAAN</name>
<protein>
    <recommendedName>
        <fullName evidence="4">Transmembrane protein</fullName>
    </recommendedName>
</protein>
<evidence type="ECO:0000313" key="3">
    <source>
        <dbReference type="Proteomes" id="UP000291084"/>
    </source>
</evidence>
<keyword evidence="3" id="KW-1185">Reference proteome</keyword>
<dbReference type="AlphaFoldDB" id="A0A0S3SRU6"/>
<dbReference type="EMBL" id="AP015041">
    <property type="protein sequence ID" value="BAT95556.1"/>
    <property type="molecule type" value="Genomic_DNA"/>
</dbReference>
<keyword evidence="1" id="KW-1133">Transmembrane helix</keyword>
<evidence type="ECO:0008006" key="4">
    <source>
        <dbReference type="Google" id="ProtNLM"/>
    </source>
</evidence>
<proteinExistence type="predicted"/>
<organism evidence="2 3">
    <name type="scientific">Vigna angularis var. angularis</name>
    <dbReference type="NCBI Taxonomy" id="157739"/>
    <lineage>
        <taxon>Eukaryota</taxon>
        <taxon>Viridiplantae</taxon>
        <taxon>Streptophyta</taxon>
        <taxon>Embryophyta</taxon>
        <taxon>Tracheophyta</taxon>
        <taxon>Spermatophyta</taxon>
        <taxon>Magnoliopsida</taxon>
        <taxon>eudicotyledons</taxon>
        <taxon>Gunneridae</taxon>
        <taxon>Pentapetalae</taxon>
        <taxon>rosids</taxon>
        <taxon>fabids</taxon>
        <taxon>Fabales</taxon>
        <taxon>Fabaceae</taxon>
        <taxon>Papilionoideae</taxon>
        <taxon>50 kb inversion clade</taxon>
        <taxon>NPAAA clade</taxon>
        <taxon>indigoferoid/millettioid clade</taxon>
        <taxon>Phaseoleae</taxon>
        <taxon>Vigna</taxon>
    </lineage>
</organism>
<evidence type="ECO:0000256" key="1">
    <source>
        <dbReference type="SAM" id="Phobius"/>
    </source>
</evidence>
<accession>A0A0S3SRU6</accession>
<sequence>MNLSVIRVHRFSGALCELGLALWFDSVRDLGWLLFLGFSVCRFGGSTEAGFKEDEDTRGFAVFTHGSREIGVLLVFSLFFWVLLFFASVRRLMKEEKMNRGFVILGFVAVEGGAIATMWLIMKFSHLVSECVSRSRCCKGCAACAMTETNSRW</sequence>
<keyword evidence="1" id="KW-0812">Transmembrane</keyword>
<feature type="transmembrane region" description="Helical" evidence="1">
    <location>
        <begin position="101"/>
        <end position="122"/>
    </location>
</feature>
<dbReference type="Proteomes" id="UP000291084">
    <property type="component" value="Chromosome 8"/>
</dbReference>
<evidence type="ECO:0000313" key="2">
    <source>
        <dbReference type="EMBL" id="BAT95556.1"/>
    </source>
</evidence>
<gene>
    <name evidence="2" type="primary">Vigan.08G230800</name>
    <name evidence="2" type="ORF">VIGAN_08230800</name>
</gene>
<keyword evidence="1" id="KW-0472">Membrane</keyword>
<feature type="transmembrane region" description="Helical" evidence="1">
    <location>
        <begin position="70"/>
        <end position="89"/>
    </location>
</feature>